<dbReference type="PANTHER" id="PTHR46889">
    <property type="entry name" value="TRANSPOSASE INSF FOR INSERTION SEQUENCE IS3B-RELATED"/>
    <property type="match status" value="1"/>
</dbReference>
<feature type="domain" description="Integrase catalytic" evidence="1">
    <location>
        <begin position="1"/>
        <end position="102"/>
    </location>
</feature>
<keyword evidence="3" id="KW-1185">Reference proteome</keyword>
<dbReference type="InterPro" id="IPR050900">
    <property type="entry name" value="Transposase_IS3/IS150/IS904"/>
</dbReference>
<name>A0A8J3IHD9_9CHLR</name>
<protein>
    <recommendedName>
        <fullName evidence="1">Integrase catalytic domain-containing protein</fullName>
    </recommendedName>
</protein>
<dbReference type="InterPro" id="IPR012337">
    <property type="entry name" value="RNaseH-like_sf"/>
</dbReference>
<dbReference type="Gene3D" id="3.30.420.10">
    <property type="entry name" value="Ribonuclease H-like superfamily/Ribonuclease H"/>
    <property type="match status" value="1"/>
</dbReference>
<dbReference type="SUPFAM" id="SSF53098">
    <property type="entry name" value="Ribonuclease H-like"/>
    <property type="match status" value="1"/>
</dbReference>
<dbReference type="EMBL" id="BNJK01000001">
    <property type="protein sequence ID" value="GHO90780.1"/>
    <property type="molecule type" value="Genomic_DNA"/>
</dbReference>
<dbReference type="PROSITE" id="PS50994">
    <property type="entry name" value="INTEGRASE"/>
    <property type="match status" value="1"/>
</dbReference>
<dbReference type="PANTHER" id="PTHR46889:SF4">
    <property type="entry name" value="TRANSPOSASE INSO FOR INSERTION SEQUENCE ELEMENT IS911B-RELATED"/>
    <property type="match status" value="1"/>
</dbReference>
<sequence length="102" mass="11572">MSSSCDEKLVEQALNQAIARRRPKAGLLHHSDRGSQYTSRAYQACLQRFGIQSSMSHKGNCWDNAAMESFFGTLKDECVGEITYSSYDEARLALFTERLRDE</sequence>
<evidence type="ECO:0000313" key="2">
    <source>
        <dbReference type="EMBL" id="GHO90780.1"/>
    </source>
</evidence>
<proteinExistence type="predicted"/>
<accession>A0A8J3IHD9</accession>
<dbReference type="GO" id="GO:0015074">
    <property type="term" value="P:DNA integration"/>
    <property type="evidence" value="ECO:0007669"/>
    <property type="project" value="InterPro"/>
</dbReference>
<reference evidence="2" key="1">
    <citation type="submission" date="2020-10" db="EMBL/GenBank/DDBJ databases">
        <title>Taxonomic study of unclassified bacteria belonging to the class Ktedonobacteria.</title>
        <authorList>
            <person name="Yabe S."/>
            <person name="Wang C.M."/>
            <person name="Zheng Y."/>
            <person name="Sakai Y."/>
            <person name="Cavaletti L."/>
            <person name="Monciardini P."/>
            <person name="Donadio S."/>
        </authorList>
    </citation>
    <scope>NUCLEOTIDE SEQUENCE</scope>
    <source>
        <strain evidence="2">ID150040</strain>
    </source>
</reference>
<gene>
    <name evidence="2" type="ORF">KSF_008280</name>
</gene>
<dbReference type="AlphaFoldDB" id="A0A8J3IHD9"/>
<dbReference type="InterPro" id="IPR001584">
    <property type="entry name" value="Integrase_cat-core"/>
</dbReference>
<organism evidence="2 3">
    <name type="scientific">Reticulibacter mediterranei</name>
    <dbReference type="NCBI Taxonomy" id="2778369"/>
    <lineage>
        <taxon>Bacteria</taxon>
        <taxon>Bacillati</taxon>
        <taxon>Chloroflexota</taxon>
        <taxon>Ktedonobacteria</taxon>
        <taxon>Ktedonobacterales</taxon>
        <taxon>Reticulibacteraceae</taxon>
        <taxon>Reticulibacter</taxon>
    </lineage>
</organism>
<dbReference type="Pfam" id="PF00665">
    <property type="entry name" value="rve"/>
    <property type="match status" value="1"/>
</dbReference>
<dbReference type="Proteomes" id="UP000597444">
    <property type="component" value="Unassembled WGS sequence"/>
</dbReference>
<evidence type="ECO:0000259" key="1">
    <source>
        <dbReference type="PROSITE" id="PS50994"/>
    </source>
</evidence>
<dbReference type="InterPro" id="IPR036397">
    <property type="entry name" value="RNaseH_sf"/>
</dbReference>
<comment type="caution">
    <text evidence="2">The sequence shown here is derived from an EMBL/GenBank/DDBJ whole genome shotgun (WGS) entry which is preliminary data.</text>
</comment>
<dbReference type="GO" id="GO:0003676">
    <property type="term" value="F:nucleic acid binding"/>
    <property type="evidence" value="ECO:0007669"/>
    <property type="project" value="InterPro"/>
</dbReference>
<evidence type="ECO:0000313" key="3">
    <source>
        <dbReference type="Proteomes" id="UP000597444"/>
    </source>
</evidence>